<dbReference type="AlphaFoldDB" id="A0A9D9BSK0"/>
<reference evidence="1" key="1">
    <citation type="journal article" date="2021" name="Front. Mar. Sci.">
        <title>Genomes of Diverse Isolates of Prochlorococcus High-Light-Adapted Clade II in the Western Pacific Ocean.</title>
        <authorList>
            <person name="Yan W."/>
            <person name="Feng X."/>
            <person name="Zhang W."/>
            <person name="Nawaz M.Z."/>
            <person name="Luo T."/>
            <person name="Zhang R."/>
            <person name="Jiao N."/>
        </authorList>
    </citation>
    <scope>NUCLEOTIDE SEQUENCE</scope>
    <source>
        <strain evidence="1">CUG1433</strain>
    </source>
</reference>
<comment type="caution">
    <text evidence="1">The sequence shown here is derived from an EMBL/GenBank/DDBJ whole genome shotgun (WGS) entry which is preliminary data.</text>
</comment>
<organism evidence="1 2">
    <name type="scientific">Prochlorococcus marinus CUG1433</name>
    <dbReference type="NCBI Taxonomy" id="2774506"/>
    <lineage>
        <taxon>Bacteria</taxon>
        <taxon>Bacillati</taxon>
        <taxon>Cyanobacteriota</taxon>
        <taxon>Cyanophyceae</taxon>
        <taxon>Synechococcales</taxon>
        <taxon>Prochlorococcaceae</taxon>
        <taxon>Prochlorococcus</taxon>
    </lineage>
</organism>
<evidence type="ECO:0000313" key="1">
    <source>
        <dbReference type="EMBL" id="MBO6971990.1"/>
    </source>
</evidence>
<gene>
    <name evidence="1" type="ORF">JJ842_08705</name>
</gene>
<name>A0A9D9BSK0_PROMR</name>
<protein>
    <submittedName>
        <fullName evidence="1">Uncharacterized protein</fullName>
    </submittedName>
</protein>
<evidence type="ECO:0000313" key="2">
    <source>
        <dbReference type="Proteomes" id="UP000668060"/>
    </source>
</evidence>
<accession>A0A9D9BSK0</accession>
<dbReference type="EMBL" id="JAEPLN010000001">
    <property type="protein sequence ID" value="MBO6971990.1"/>
    <property type="molecule type" value="Genomic_DNA"/>
</dbReference>
<proteinExistence type="predicted"/>
<sequence length="61" mass="7116">MPSTPIQSCNKFVLSYKDSFNKTHQVGFYAINAHDCLILAREFDSYIHDHPDSVIRIQQKF</sequence>
<dbReference type="Proteomes" id="UP000668060">
    <property type="component" value="Unassembled WGS sequence"/>
</dbReference>